<organism evidence="2 3">
    <name type="scientific">Demequina sediminis</name>
    <dbReference type="NCBI Taxonomy" id="1930058"/>
    <lineage>
        <taxon>Bacteria</taxon>
        <taxon>Bacillati</taxon>
        <taxon>Actinomycetota</taxon>
        <taxon>Actinomycetes</taxon>
        <taxon>Micrococcales</taxon>
        <taxon>Demequinaceae</taxon>
        <taxon>Demequina</taxon>
    </lineage>
</organism>
<feature type="transmembrane region" description="Helical" evidence="1">
    <location>
        <begin position="85"/>
        <end position="106"/>
    </location>
</feature>
<keyword evidence="1" id="KW-0812">Transmembrane</keyword>
<keyword evidence="1" id="KW-0472">Membrane</keyword>
<protein>
    <recommendedName>
        <fullName evidence="4">DUF2975 domain-containing protein</fullName>
    </recommendedName>
</protein>
<keyword evidence="3" id="KW-1185">Reference proteome</keyword>
<dbReference type="Pfam" id="PF11188">
    <property type="entry name" value="DUF2975"/>
    <property type="match status" value="1"/>
</dbReference>
<dbReference type="Proteomes" id="UP001426770">
    <property type="component" value="Unassembled WGS sequence"/>
</dbReference>
<sequence length="153" mass="15734">MAWLRFLLILVLVGSVLGQLLIPLIAADEGRRAPEVSHLVVPYSVAGILAVACLQAAVACIWALLGMVESGRIYTRRALRWVEAIAWCGGLAAAICAATGAHLVAWEGIGGPGVVLGGVAAVVAGGAFVLLMIVMRGLLAVAISDRAELAEVI</sequence>
<evidence type="ECO:0000313" key="2">
    <source>
        <dbReference type="EMBL" id="GAA5519134.1"/>
    </source>
</evidence>
<name>A0ABP9WHT1_9MICO</name>
<dbReference type="InterPro" id="IPR021354">
    <property type="entry name" value="DUF2975"/>
</dbReference>
<evidence type="ECO:0000256" key="1">
    <source>
        <dbReference type="SAM" id="Phobius"/>
    </source>
</evidence>
<feature type="transmembrane region" description="Helical" evidence="1">
    <location>
        <begin position="43"/>
        <end position="65"/>
    </location>
</feature>
<reference evidence="2 3" key="1">
    <citation type="submission" date="2024-02" db="EMBL/GenBank/DDBJ databases">
        <title>Lysinimicrobium sediminis NBRC 112286.</title>
        <authorList>
            <person name="Ichikawa N."/>
            <person name="Katano-Makiyama Y."/>
            <person name="Hidaka K."/>
        </authorList>
    </citation>
    <scope>NUCLEOTIDE SEQUENCE [LARGE SCALE GENOMIC DNA]</scope>
    <source>
        <strain evidence="2 3">NBRC 112286</strain>
    </source>
</reference>
<accession>A0ABP9WHT1</accession>
<evidence type="ECO:0008006" key="4">
    <source>
        <dbReference type="Google" id="ProtNLM"/>
    </source>
</evidence>
<comment type="caution">
    <text evidence="2">The sequence shown here is derived from an EMBL/GenBank/DDBJ whole genome shotgun (WGS) entry which is preliminary data.</text>
</comment>
<proteinExistence type="predicted"/>
<keyword evidence="1" id="KW-1133">Transmembrane helix</keyword>
<gene>
    <name evidence="2" type="ORF">Lsed01_01572</name>
</gene>
<feature type="transmembrane region" description="Helical" evidence="1">
    <location>
        <begin position="112"/>
        <end position="134"/>
    </location>
</feature>
<dbReference type="EMBL" id="BAABRR010000007">
    <property type="protein sequence ID" value="GAA5519134.1"/>
    <property type="molecule type" value="Genomic_DNA"/>
</dbReference>
<evidence type="ECO:0000313" key="3">
    <source>
        <dbReference type="Proteomes" id="UP001426770"/>
    </source>
</evidence>